<dbReference type="InterPro" id="IPR046595">
    <property type="entry name" value="DUF6653"/>
</dbReference>
<protein>
    <recommendedName>
        <fullName evidence="3">Glycosyl-4,4'-diaponeurosporenoate acyltransferase</fullName>
    </recommendedName>
</protein>
<dbReference type="Pfam" id="PF20358">
    <property type="entry name" value="DUF6653"/>
    <property type="match status" value="1"/>
</dbReference>
<organism evidence="1 2">
    <name type="scientific">Craurococcus roseus</name>
    <dbReference type="NCBI Taxonomy" id="77585"/>
    <lineage>
        <taxon>Bacteria</taxon>
        <taxon>Pseudomonadati</taxon>
        <taxon>Pseudomonadota</taxon>
        <taxon>Alphaproteobacteria</taxon>
        <taxon>Acetobacterales</taxon>
        <taxon>Acetobacteraceae</taxon>
        <taxon>Craurococcus</taxon>
    </lineage>
</organism>
<dbReference type="EMBL" id="BAAAFZ010000008">
    <property type="protein sequence ID" value="GAA0572628.1"/>
    <property type="molecule type" value="Genomic_DNA"/>
</dbReference>
<comment type="caution">
    <text evidence="1">The sequence shown here is derived from an EMBL/GenBank/DDBJ whole genome shotgun (WGS) entry which is preliminary data.</text>
</comment>
<name>A0ABP3PQE5_9PROT</name>
<sequence length="174" mass="19240">MTPEGRVAALFALDDEAWARHANPWSGWTRFATVLPLLVLAFWSRARLGWWSAAPVAAALAWTWLNPRVFPPARSDAPWISKGVFGERLWTRRDSVAVPEHHRLAPHLLNAAGAAGGASVVWGVADLSVWPTLLGAALVTGAKLWYIDRMAWLYADLTAARPELRYRGWPGPAR</sequence>
<evidence type="ECO:0008006" key="3">
    <source>
        <dbReference type="Google" id="ProtNLM"/>
    </source>
</evidence>
<reference evidence="2" key="1">
    <citation type="journal article" date="2019" name="Int. J. Syst. Evol. Microbiol.">
        <title>The Global Catalogue of Microorganisms (GCM) 10K type strain sequencing project: providing services to taxonomists for standard genome sequencing and annotation.</title>
        <authorList>
            <consortium name="The Broad Institute Genomics Platform"/>
            <consortium name="The Broad Institute Genome Sequencing Center for Infectious Disease"/>
            <person name="Wu L."/>
            <person name="Ma J."/>
        </authorList>
    </citation>
    <scope>NUCLEOTIDE SEQUENCE [LARGE SCALE GENOMIC DNA]</scope>
    <source>
        <strain evidence="2">JCM 9933</strain>
    </source>
</reference>
<dbReference type="Proteomes" id="UP001501588">
    <property type="component" value="Unassembled WGS sequence"/>
</dbReference>
<evidence type="ECO:0000313" key="2">
    <source>
        <dbReference type="Proteomes" id="UP001501588"/>
    </source>
</evidence>
<keyword evidence="2" id="KW-1185">Reference proteome</keyword>
<gene>
    <name evidence="1" type="ORF">GCM10009416_09110</name>
</gene>
<accession>A0ABP3PQE5</accession>
<evidence type="ECO:0000313" key="1">
    <source>
        <dbReference type="EMBL" id="GAA0572628.1"/>
    </source>
</evidence>
<proteinExistence type="predicted"/>
<dbReference type="RefSeq" id="WP_343893969.1">
    <property type="nucleotide sequence ID" value="NZ_BAAAFZ010000008.1"/>
</dbReference>